<evidence type="ECO:0000256" key="1">
    <source>
        <dbReference type="SAM" id="MobiDB-lite"/>
    </source>
</evidence>
<evidence type="ECO:0000313" key="2">
    <source>
        <dbReference type="Proteomes" id="UP000887565"/>
    </source>
</evidence>
<proteinExistence type="predicted"/>
<protein>
    <submittedName>
        <fullName evidence="3">Uncharacterized protein</fullName>
    </submittedName>
</protein>
<name>A0A915JZU0_ROMCU</name>
<organism evidence="2 3">
    <name type="scientific">Romanomermis culicivorax</name>
    <name type="common">Nematode worm</name>
    <dbReference type="NCBI Taxonomy" id="13658"/>
    <lineage>
        <taxon>Eukaryota</taxon>
        <taxon>Metazoa</taxon>
        <taxon>Ecdysozoa</taxon>
        <taxon>Nematoda</taxon>
        <taxon>Enoplea</taxon>
        <taxon>Dorylaimia</taxon>
        <taxon>Mermithida</taxon>
        <taxon>Mermithoidea</taxon>
        <taxon>Mermithidae</taxon>
        <taxon>Romanomermis</taxon>
    </lineage>
</organism>
<keyword evidence="2" id="KW-1185">Reference proteome</keyword>
<feature type="region of interest" description="Disordered" evidence="1">
    <location>
        <begin position="57"/>
        <end position="91"/>
    </location>
</feature>
<accession>A0A915JZU0</accession>
<reference evidence="3" key="1">
    <citation type="submission" date="2022-11" db="UniProtKB">
        <authorList>
            <consortium name="WormBaseParasite"/>
        </authorList>
    </citation>
    <scope>IDENTIFICATION</scope>
</reference>
<dbReference type="WBParaSite" id="nRc.2.0.1.t31163-RA">
    <property type="protein sequence ID" value="nRc.2.0.1.t31163-RA"/>
    <property type="gene ID" value="nRc.2.0.1.g31163"/>
</dbReference>
<dbReference type="Proteomes" id="UP000887565">
    <property type="component" value="Unplaced"/>
</dbReference>
<feature type="compositionally biased region" description="Polar residues" evidence="1">
    <location>
        <begin position="13"/>
        <end position="23"/>
    </location>
</feature>
<sequence length="91" mass="10337">MTENPPQNDVLLQDNNIGQNRPSATRHQRHHSSSTDLDDYSASDHLKILINDSVKKHFSKKPSSSTDVDKINKKRKNSGFAQKASEISWKH</sequence>
<feature type="region of interest" description="Disordered" evidence="1">
    <location>
        <begin position="1"/>
        <end position="42"/>
    </location>
</feature>
<evidence type="ECO:0000313" key="3">
    <source>
        <dbReference type="WBParaSite" id="nRc.2.0.1.t31163-RA"/>
    </source>
</evidence>
<dbReference type="AlphaFoldDB" id="A0A915JZU0"/>